<proteinExistence type="predicted"/>
<name>A0A382T6Q4_9ZZZZ</name>
<accession>A0A382T6Q4</accession>
<dbReference type="EMBL" id="UINC01134138">
    <property type="protein sequence ID" value="SVD17482.1"/>
    <property type="molecule type" value="Genomic_DNA"/>
</dbReference>
<reference evidence="1" key="1">
    <citation type="submission" date="2018-05" db="EMBL/GenBank/DDBJ databases">
        <authorList>
            <person name="Lanie J.A."/>
            <person name="Ng W.-L."/>
            <person name="Kazmierczak K.M."/>
            <person name="Andrzejewski T.M."/>
            <person name="Davidsen T.M."/>
            <person name="Wayne K.J."/>
            <person name="Tettelin H."/>
            <person name="Glass J.I."/>
            <person name="Rusch D."/>
            <person name="Podicherti R."/>
            <person name="Tsui H.-C.T."/>
            <person name="Winkler M.E."/>
        </authorList>
    </citation>
    <scope>NUCLEOTIDE SEQUENCE</scope>
</reference>
<dbReference type="SUPFAM" id="SSF56801">
    <property type="entry name" value="Acetyl-CoA synthetase-like"/>
    <property type="match status" value="1"/>
</dbReference>
<gene>
    <name evidence="1" type="ORF">METZ01_LOCUS370336</name>
</gene>
<dbReference type="GO" id="GO:0030729">
    <property type="term" value="F:acetoacetate-CoA ligase activity"/>
    <property type="evidence" value="ECO:0007669"/>
    <property type="project" value="TreeGrafter"/>
</dbReference>
<protein>
    <recommendedName>
        <fullName evidence="2">AMP-binding enzyme C-terminal domain-containing protein</fullName>
    </recommendedName>
</protein>
<evidence type="ECO:0000313" key="1">
    <source>
        <dbReference type="EMBL" id="SVD17482.1"/>
    </source>
</evidence>
<dbReference type="PANTHER" id="PTHR42921:SF1">
    <property type="entry name" value="ACETOACETYL-COA SYNTHETASE"/>
    <property type="match status" value="1"/>
</dbReference>
<evidence type="ECO:0008006" key="2">
    <source>
        <dbReference type="Google" id="ProtNLM"/>
    </source>
</evidence>
<organism evidence="1">
    <name type="scientific">marine metagenome</name>
    <dbReference type="NCBI Taxonomy" id="408172"/>
    <lineage>
        <taxon>unclassified sequences</taxon>
        <taxon>metagenomes</taxon>
        <taxon>ecological metagenomes</taxon>
    </lineage>
</organism>
<dbReference type="Gene3D" id="3.30.300.30">
    <property type="match status" value="1"/>
</dbReference>
<dbReference type="InterPro" id="IPR045851">
    <property type="entry name" value="AMP-bd_C_sf"/>
</dbReference>
<dbReference type="AlphaFoldDB" id="A0A382T6Q4"/>
<sequence>HEMSDELIQNIQRSVKKSCSPRHVPKKIIPIKEIPYTINGKKVELAVKHTIQDIEIKNKDSLANPEVLDYYKDMVELTT</sequence>
<dbReference type="PANTHER" id="PTHR42921">
    <property type="entry name" value="ACETOACETYL-COA SYNTHETASE"/>
    <property type="match status" value="1"/>
</dbReference>
<feature type="non-terminal residue" evidence="1">
    <location>
        <position position="1"/>
    </location>
</feature>